<comment type="caution">
    <text evidence="1">The sequence shown here is derived from an EMBL/GenBank/DDBJ whole genome shotgun (WGS) entry which is preliminary data.</text>
</comment>
<dbReference type="EMBL" id="JAINUF010000016">
    <property type="protein sequence ID" value="KAJ8340073.1"/>
    <property type="molecule type" value="Genomic_DNA"/>
</dbReference>
<proteinExistence type="predicted"/>
<protein>
    <submittedName>
        <fullName evidence="1">Uncharacterized protein</fullName>
    </submittedName>
</protein>
<reference evidence="1" key="1">
    <citation type="journal article" date="2023" name="Science">
        <title>Genome structures resolve the early diversification of teleost fishes.</title>
        <authorList>
            <person name="Parey E."/>
            <person name="Louis A."/>
            <person name="Montfort J."/>
            <person name="Bouchez O."/>
            <person name="Roques C."/>
            <person name="Iampietro C."/>
            <person name="Lluch J."/>
            <person name="Castinel A."/>
            <person name="Donnadieu C."/>
            <person name="Desvignes T."/>
            <person name="Floi Bucao C."/>
            <person name="Jouanno E."/>
            <person name="Wen M."/>
            <person name="Mejri S."/>
            <person name="Dirks R."/>
            <person name="Jansen H."/>
            <person name="Henkel C."/>
            <person name="Chen W.J."/>
            <person name="Zahm M."/>
            <person name="Cabau C."/>
            <person name="Klopp C."/>
            <person name="Thompson A.W."/>
            <person name="Robinson-Rechavi M."/>
            <person name="Braasch I."/>
            <person name="Lecointre G."/>
            <person name="Bobe J."/>
            <person name="Postlethwait J.H."/>
            <person name="Berthelot C."/>
            <person name="Roest Crollius H."/>
            <person name="Guiguen Y."/>
        </authorList>
    </citation>
    <scope>NUCLEOTIDE SEQUENCE</scope>
    <source>
        <strain evidence="1">WJC10195</strain>
    </source>
</reference>
<dbReference type="Proteomes" id="UP001152622">
    <property type="component" value="Chromosome 16"/>
</dbReference>
<name>A0A9Q1EJQ9_SYNKA</name>
<accession>A0A9Q1EJQ9</accession>
<dbReference type="AlphaFoldDB" id="A0A9Q1EJQ9"/>
<sequence length="68" mass="7590">MLLRLQARSNTHARLPGSPASTLLEGWRQQWPLRSPQPLLSVILDRESSNASHHGNLRVVLVGDTEPQ</sequence>
<evidence type="ECO:0000313" key="1">
    <source>
        <dbReference type="EMBL" id="KAJ8340073.1"/>
    </source>
</evidence>
<keyword evidence="2" id="KW-1185">Reference proteome</keyword>
<evidence type="ECO:0000313" key="2">
    <source>
        <dbReference type="Proteomes" id="UP001152622"/>
    </source>
</evidence>
<gene>
    <name evidence="1" type="ORF">SKAU_G00347060</name>
</gene>
<organism evidence="1 2">
    <name type="scientific">Synaphobranchus kaupii</name>
    <name type="common">Kaup's arrowtooth eel</name>
    <dbReference type="NCBI Taxonomy" id="118154"/>
    <lineage>
        <taxon>Eukaryota</taxon>
        <taxon>Metazoa</taxon>
        <taxon>Chordata</taxon>
        <taxon>Craniata</taxon>
        <taxon>Vertebrata</taxon>
        <taxon>Euteleostomi</taxon>
        <taxon>Actinopterygii</taxon>
        <taxon>Neopterygii</taxon>
        <taxon>Teleostei</taxon>
        <taxon>Anguilliformes</taxon>
        <taxon>Synaphobranchidae</taxon>
        <taxon>Synaphobranchus</taxon>
    </lineage>
</organism>